<name>A0ABT1WQX0_9LACT</name>
<dbReference type="RefSeq" id="WP_256945996.1">
    <property type="nucleotide sequence ID" value="NZ_JANHNZ010000019.1"/>
</dbReference>
<organism evidence="2 3">
    <name type="scientific">Granulicatella seriolae</name>
    <dbReference type="NCBI Taxonomy" id="2967226"/>
    <lineage>
        <taxon>Bacteria</taxon>
        <taxon>Bacillati</taxon>
        <taxon>Bacillota</taxon>
        <taxon>Bacilli</taxon>
        <taxon>Lactobacillales</taxon>
        <taxon>Carnobacteriaceae</taxon>
        <taxon>Granulicatella</taxon>
    </lineage>
</organism>
<keyword evidence="2" id="KW-0378">Hydrolase</keyword>
<evidence type="ECO:0000313" key="2">
    <source>
        <dbReference type="EMBL" id="MCQ9210885.1"/>
    </source>
</evidence>
<feature type="domain" description="SGNH hydrolase-type esterase" evidence="1">
    <location>
        <begin position="5"/>
        <end position="161"/>
    </location>
</feature>
<dbReference type="CDD" id="cd00229">
    <property type="entry name" value="SGNH_hydrolase"/>
    <property type="match status" value="1"/>
</dbReference>
<reference evidence="2" key="2">
    <citation type="journal article" date="2023" name="Curr. Microbiol.">
        <title>Granulicatella seriolae sp. nov., a Novel Facultative Anaerobe Isolated from Yellowtail Marine Fish.</title>
        <authorList>
            <person name="Lee M."/>
            <person name="Choi Y.J."/>
            <person name="Farooq A."/>
            <person name="Jeong J.B."/>
            <person name="Jung M.Y."/>
        </authorList>
    </citation>
    <scope>NUCLEOTIDE SEQUENCE</scope>
    <source>
        <strain evidence="2">S8</strain>
    </source>
</reference>
<dbReference type="Pfam" id="PF13472">
    <property type="entry name" value="Lipase_GDSL_2"/>
    <property type="match status" value="1"/>
</dbReference>
<dbReference type="PANTHER" id="PTHR30383:SF5">
    <property type="entry name" value="SGNH HYDROLASE-TYPE ESTERASE DOMAIN-CONTAINING PROTEIN"/>
    <property type="match status" value="1"/>
</dbReference>
<dbReference type="InterPro" id="IPR013830">
    <property type="entry name" value="SGNH_hydro"/>
</dbReference>
<sequence length="230" mass="26794">MKIMCVGDSLTYGNVGYSYIHFLDKRIKAVNRGKNGDTIKGAAKRLNNILTHSKNDCEVYIIGIGTNDLFLPYLKTVSLFWFLQMSIRSKLKKCIEDDNEFVEEYEKLLTLLSQHNKRVILFGSPFINLKNFPHEKLVKRNKMLKELAQKYDYPFIDVYTLQKEKIETDHRVYTWKYRFLVRVFDAIIMTLFPSSKDLFSKLRGLTTSVDGAHLNSTSANLLALEIEKYL</sequence>
<protein>
    <submittedName>
        <fullName evidence="2">SGNH/GDSL hydrolase family protein</fullName>
    </submittedName>
</protein>
<dbReference type="Gene3D" id="3.40.50.1110">
    <property type="entry name" value="SGNH hydrolase"/>
    <property type="match status" value="1"/>
</dbReference>
<reference evidence="2" key="1">
    <citation type="submission" date="2022-07" db="EMBL/GenBank/DDBJ databases">
        <authorList>
            <person name="Jung M.-Y."/>
            <person name="Lee M."/>
        </authorList>
    </citation>
    <scope>NUCLEOTIDE SEQUENCE</scope>
    <source>
        <strain evidence="2">S8</strain>
    </source>
</reference>
<reference evidence="2" key="3">
    <citation type="journal article" date="2023" name="Microbiol. Resour. Announc.">
        <title>Draft Genome Sequence of Granulicatella sp. Strain S8, Isolated from a Marine Fish, Seriola quinqueradiata.</title>
        <authorList>
            <person name="Lee M."/>
            <person name="Farooq A."/>
            <person name="Jeong J.B."/>
            <person name="Jung M.Y."/>
        </authorList>
    </citation>
    <scope>NUCLEOTIDE SEQUENCE</scope>
    <source>
        <strain evidence="2">S8</strain>
    </source>
</reference>
<dbReference type="InterPro" id="IPR036514">
    <property type="entry name" value="SGNH_hydro_sf"/>
</dbReference>
<dbReference type="GO" id="GO:0016787">
    <property type="term" value="F:hydrolase activity"/>
    <property type="evidence" value="ECO:0007669"/>
    <property type="project" value="UniProtKB-KW"/>
</dbReference>
<dbReference type="PANTHER" id="PTHR30383">
    <property type="entry name" value="THIOESTERASE 1/PROTEASE 1/LYSOPHOSPHOLIPASE L1"/>
    <property type="match status" value="1"/>
</dbReference>
<accession>A0ABT1WQX0</accession>
<dbReference type="SUPFAM" id="SSF52266">
    <property type="entry name" value="SGNH hydrolase"/>
    <property type="match status" value="1"/>
</dbReference>
<dbReference type="InterPro" id="IPR051532">
    <property type="entry name" value="Ester_Hydrolysis_Enzymes"/>
</dbReference>
<evidence type="ECO:0000259" key="1">
    <source>
        <dbReference type="Pfam" id="PF13472"/>
    </source>
</evidence>
<gene>
    <name evidence="2" type="ORF">NPA36_10105</name>
</gene>
<proteinExistence type="predicted"/>
<dbReference type="Proteomes" id="UP001059480">
    <property type="component" value="Unassembled WGS sequence"/>
</dbReference>
<evidence type="ECO:0000313" key="3">
    <source>
        <dbReference type="Proteomes" id="UP001059480"/>
    </source>
</evidence>
<comment type="caution">
    <text evidence="2">The sequence shown here is derived from an EMBL/GenBank/DDBJ whole genome shotgun (WGS) entry which is preliminary data.</text>
</comment>
<dbReference type="EMBL" id="JANHNZ010000019">
    <property type="protein sequence ID" value="MCQ9210885.1"/>
    <property type="molecule type" value="Genomic_DNA"/>
</dbReference>
<keyword evidence="3" id="KW-1185">Reference proteome</keyword>